<evidence type="ECO:0000256" key="4">
    <source>
        <dbReference type="ARBA" id="ARBA00022786"/>
    </source>
</evidence>
<comment type="similarity">
    <text evidence="7">Belongs to the Pup ligase/Pup deamidase family. Pup-conjugating enzyme subfamily.</text>
</comment>
<comment type="pathway">
    <text evidence="7">Protein degradation; proteasomal Pup-dependent pathway.</text>
</comment>
<dbReference type="Pfam" id="PF03136">
    <property type="entry name" value="Pup_ligase"/>
    <property type="match status" value="1"/>
</dbReference>
<comment type="catalytic activity">
    <reaction evidence="7">
        <text>ATP + [prokaryotic ubiquitin-like protein]-L-glutamate + [protein]-L-lysine = ADP + phosphate + N(6)-([prokaryotic ubiquitin-like protein]-gamma-L-glutamyl)-[protein]-L-lysine.</text>
        <dbReference type="EC" id="6.3.1.19"/>
    </reaction>
</comment>
<keyword evidence="2 7" id="KW-0479">Metal-binding</keyword>
<evidence type="ECO:0000256" key="8">
    <source>
        <dbReference type="NCBIfam" id="TIGR03686"/>
    </source>
</evidence>
<dbReference type="EMBL" id="JAVDXZ010000001">
    <property type="protein sequence ID" value="MDR7329338.1"/>
    <property type="molecule type" value="Genomic_DNA"/>
</dbReference>
<evidence type="ECO:0000256" key="1">
    <source>
        <dbReference type="ARBA" id="ARBA00022598"/>
    </source>
</evidence>
<dbReference type="InterPro" id="IPR022279">
    <property type="entry name" value="Pup_ligase"/>
</dbReference>
<proteinExistence type="inferred from homology"/>
<feature type="binding site" evidence="7">
    <location>
        <position position="413"/>
    </location>
    <ligand>
        <name>ATP</name>
        <dbReference type="ChEBI" id="CHEBI:30616"/>
    </ligand>
</feature>
<keyword evidence="1 7" id="KW-0436">Ligase</keyword>
<comment type="pathway">
    <text evidence="7">Protein modification; protein pupylation.</text>
</comment>
<dbReference type="GO" id="GO:0000502">
    <property type="term" value="C:proteasome complex"/>
    <property type="evidence" value="ECO:0007669"/>
    <property type="project" value="UniProtKB-KW"/>
</dbReference>
<feature type="binding site" evidence="7">
    <location>
        <position position="51"/>
    </location>
    <ligand>
        <name>Mg(2+)</name>
        <dbReference type="ChEBI" id="CHEBI:18420"/>
    </ligand>
</feature>
<comment type="function">
    <text evidence="7">Catalyzes the covalent attachment of the prokaryotic ubiquitin-like protein modifier Pup to the proteasomal substrate proteins, thereby targeting them for proteasomal degradation. This tagging system is termed pupylation. The ligation reaction involves the side-chain carboxylate of the C-terminal glutamate of Pup and the side-chain amino group of a substrate lysine.</text>
</comment>
<evidence type="ECO:0000256" key="2">
    <source>
        <dbReference type="ARBA" id="ARBA00022723"/>
    </source>
</evidence>
<keyword evidence="6 7" id="KW-0460">Magnesium</keyword>
<evidence type="ECO:0000313" key="10">
    <source>
        <dbReference type="Proteomes" id="UP001180840"/>
    </source>
</evidence>
<evidence type="ECO:0000256" key="3">
    <source>
        <dbReference type="ARBA" id="ARBA00022741"/>
    </source>
</evidence>
<accession>A0ABU1ZY56</accession>
<keyword evidence="3 7" id="KW-0547">Nucleotide-binding</keyword>
<feature type="binding site" evidence="7">
    <location>
        <position position="11"/>
    </location>
    <ligand>
        <name>Mg(2+)</name>
        <dbReference type="ChEBI" id="CHEBI:18420"/>
    </ligand>
</feature>
<feature type="active site" description="Proton acceptor" evidence="7">
    <location>
        <position position="53"/>
    </location>
</feature>
<evidence type="ECO:0000256" key="7">
    <source>
        <dbReference type="HAMAP-Rule" id="MF_02111"/>
    </source>
</evidence>
<evidence type="ECO:0000256" key="5">
    <source>
        <dbReference type="ARBA" id="ARBA00022840"/>
    </source>
</evidence>
<dbReference type="PANTHER" id="PTHR42307:SF3">
    <property type="entry name" value="PUP--PROTEIN LIGASE"/>
    <property type="match status" value="1"/>
</dbReference>
<dbReference type="NCBIfam" id="TIGR03686">
    <property type="entry name" value="pupylate_PafA"/>
    <property type="match status" value="1"/>
</dbReference>
<dbReference type="PANTHER" id="PTHR42307">
    <property type="entry name" value="PUP DEAMIDASE/DEPUPYLASE"/>
    <property type="match status" value="1"/>
</dbReference>
<dbReference type="RefSeq" id="WP_290193989.1">
    <property type="nucleotide sequence ID" value="NZ_CP047654.1"/>
</dbReference>
<reference evidence="9" key="1">
    <citation type="submission" date="2023-07" db="EMBL/GenBank/DDBJ databases">
        <title>Sequencing the genomes of 1000 actinobacteria strains.</title>
        <authorList>
            <person name="Klenk H.-P."/>
        </authorList>
    </citation>
    <scope>NUCLEOTIDE SEQUENCE</scope>
    <source>
        <strain evidence="9">DSM 107476</strain>
    </source>
</reference>
<gene>
    <name evidence="7" type="primary">pafA</name>
    <name evidence="9" type="ORF">J2S39_001014</name>
</gene>
<name>A0ABU1ZY56_9CORY</name>
<keyword evidence="9" id="KW-0647">Proteasome</keyword>
<evidence type="ECO:0000313" key="9">
    <source>
        <dbReference type="EMBL" id="MDR7329338.1"/>
    </source>
</evidence>
<dbReference type="InterPro" id="IPR004347">
    <property type="entry name" value="Pup_ligase/deamidase"/>
</dbReference>
<dbReference type="GO" id="GO:0016874">
    <property type="term" value="F:ligase activity"/>
    <property type="evidence" value="ECO:0007669"/>
    <property type="project" value="UniProtKB-KW"/>
</dbReference>
<comment type="caution">
    <text evidence="9">The sequence shown here is derived from an EMBL/GenBank/DDBJ whole genome shotgun (WGS) entry which is preliminary data.</text>
</comment>
<dbReference type="EC" id="6.3.1.19" evidence="7 8"/>
<comment type="miscellaneous">
    <text evidence="7">The reaction mechanism probably proceeds via the activation of Pup by phosphorylation of its C-terminal glutamate, which is then subject to nucleophilic attack by the substrate lysine, resulting in an isopeptide bond and the release of phosphate as a good leaving group.</text>
</comment>
<keyword evidence="5 7" id="KW-0067">ATP-binding</keyword>
<sequence>MIYTRRITGIETEYGIAGKLSPEDTARYLFRPIVAEYFSTNIFIPNASRLYLDVGSHPEVATGECDRLGQLIAHERAGDRILNDLADTAEKALEEERIGGHVHLIKNNVDDAGNSYGCHENYLIGREMVLKTLGKQLLAFMITRQLICGAGLVTEEGFLVSQRADQVFEGISSATTRSRPIINTRDEPHGDSSRFRRMHVIVGDSNMAEPTLALKVGSTQLVLEMLEAGAQLPDLELADPIGDIRLIARDITGATPVKLRDGGTITALAIQEIFHGAAVQWLQDRPAERDPEMERVVELWGRTLAAVRSQDYSGISREIDWAIKLDLLSRYRDRLGGDWAHPRLAQLDLSFHNIRPAHGIYPMLEARGLVDRWVSDEEILEATTTAPQSTRAALRGRFLTRARETGAQVTVDWVHLKLNGEGGGMVELADPFSAVDERVDALLEKMG</sequence>
<organism evidence="9 10">
    <name type="scientific">Corynebacterium guangdongense</name>
    <dbReference type="NCBI Taxonomy" id="1783348"/>
    <lineage>
        <taxon>Bacteria</taxon>
        <taxon>Bacillati</taxon>
        <taxon>Actinomycetota</taxon>
        <taxon>Actinomycetes</taxon>
        <taxon>Mycobacteriales</taxon>
        <taxon>Corynebacteriaceae</taxon>
        <taxon>Corynebacterium</taxon>
    </lineage>
</organism>
<dbReference type="Proteomes" id="UP001180840">
    <property type="component" value="Unassembled WGS sequence"/>
</dbReference>
<feature type="binding site" evidence="7">
    <location>
        <position position="49"/>
    </location>
    <ligand>
        <name>ATP</name>
        <dbReference type="ChEBI" id="CHEBI:30616"/>
    </ligand>
</feature>
<dbReference type="HAMAP" id="MF_02111">
    <property type="entry name" value="Pup_ligase"/>
    <property type="match status" value="1"/>
</dbReference>
<feature type="binding site" evidence="7">
    <location>
        <position position="62"/>
    </location>
    <ligand>
        <name>ATP</name>
        <dbReference type="ChEBI" id="CHEBI:30616"/>
    </ligand>
</feature>
<keyword evidence="10" id="KW-1185">Reference proteome</keyword>
<feature type="binding site" evidence="7">
    <location>
        <position position="59"/>
    </location>
    <ligand>
        <name>Mg(2+)</name>
        <dbReference type="ChEBI" id="CHEBI:18420"/>
    </ligand>
</feature>
<evidence type="ECO:0000256" key="6">
    <source>
        <dbReference type="ARBA" id="ARBA00022842"/>
    </source>
</evidence>
<protein>
    <recommendedName>
        <fullName evidence="7 8">Pup--protein ligase</fullName>
        <ecNumber evidence="7 8">6.3.1.19</ecNumber>
    </recommendedName>
    <alternativeName>
        <fullName evidence="7">Proteasome accessory factor A</fullName>
    </alternativeName>
    <alternativeName>
        <fullName evidence="7">Pup-conjugating enzyme</fullName>
    </alternativeName>
</protein>
<keyword evidence="4 7" id="KW-0833">Ubl conjugation pathway</keyword>